<dbReference type="Pfam" id="PF03171">
    <property type="entry name" value="2OG-FeII_Oxy"/>
    <property type="match status" value="1"/>
</dbReference>
<evidence type="ECO:0000256" key="3">
    <source>
        <dbReference type="ARBA" id="ARBA00022896"/>
    </source>
</evidence>
<evidence type="ECO:0000259" key="6">
    <source>
        <dbReference type="PROSITE" id="PS51471"/>
    </source>
</evidence>
<reference evidence="7 8" key="1">
    <citation type="submission" date="2018-09" db="EMBL/GenBank/DDBJ databases">
        <title>A high-quality reference genome of wild soybean provides a powerful tool to mine soybean genomes.</title>
        <authorList>
            <person name="Xie M."/>
            <person name="Chung C.Y.L."/>
            <person name="Li M.-W."/>
            <person name="Wong F.-L."/>
            <person name="Chan T.-F."/>
            <person name="Lam H.-M."/>
        </authorList>
    </citation>
    <scope>NUCLEOTIDE SEQUENCE [LARGE SCALE GENOMIC DNA]</scope>
    <source>
        <strain evidence="8">cv. W05</strain>
        <tissue evidence="7">Hypocotyl of etiolated seedlings</tissue>
    </source>
</reference>
<dbReference type="PROSITE" id="PS51471">
    <property type="entry name" value="FE2OG_OXY"/>
    <property type="match status" value="1"/>
</dbReference>
<dbReference type="InterPro" id="IPR027443">
    <property type="entry name" value="IPNS-like_sf"/>
</dbReference>
<dbReference type="EMBL" id="QZWG01000016">
    <property type="protein sequence ID" value="RZB60571.1"/>
    <property type="molecule type" value="Genomic_DNA"/>
</dbReference>
<dbReference type="InterPro" id="IPR050295">
    <property type="entry name" value="Plant_2OG-oxidoreductases"/>
</dbReference>
<comment type="similarity">
    <text evidence="1 5">Belongs to the iron/ascorbate-dependent oxidoreductase family.</text>
</comment>
<comment type="caution">
    <text evidence="7">The sequence shown here is derived from an EMBL/GenBank/DDBJ whole genome shotgun (WGS) entry which is preliminary data.</text>
</comment>
<protein>
    <submittedName>
        <fullName evidence="7">Protein DMR6-LIKE OXYGENASE 1</fullName>
    </submittedName>
</protein>
<name>A0A445GH90_GLYSO</name>
<keyword evidence="2 5" id="KW-0479">Metal-binding</keyword>
<evidence type="ECO:0000313" key="7">
    <source>
        <dbReference type="EMBL" id="RZB60571.1"/>
    </source>
</evidence>
<dbReference type="InterPro" id="IPR005123">
    <property type="entry name" value="Oxoglu/Fe-dep_dioxygenase_dom"/>
</dbReference>
<keyword evidence="8" id="KW-1185">Reference proteome</keyword>
<keyword evidence="4 5" id="KW-0408">Iron</keyword>
<sequence>MYPLLFSVTTTHVDVPSTCTTKDVPSNVLRQSSQAVSPLKLCEGETKDILGVYMSPAMALNEQKGKDDIPKSQYQKGVKHLCEKGHLNAVPKKYILPVSERPTKSSVEHSNVVKQNLQLPIIDFSELRGSNRPQVLRSLANACQHYGFFQHRFDEGPASVKPKTPVRDFLKLLCHPLPDLLLHWPASPVDIRKVVATNAEETKHLFLVVMEAILESLGIVEANQEEDDNILKEFENESQMMVASFYPPCPQPDLTLGMPPHSDYGFLTLLLQDEVEGLQIQHQDKWVTVQPIPNASVVNVGDHLEIYSNGKYKSVLHTIVVNEIKSRVSVASLHSVSKMVFM</sequence>
<dbReference type="GO" id="GO:0016491">
    <property type="term" value="F:oxidoreductase activity"/>
    <property type="evidence" value="ECO:0007669"/>
    <property type="project" value="UniProtKB-KW"/>
</dbReference>
<dbReference type="Pfam" id="PF14226">
    <property type="entry name" value="DIOX_N"/>
    <property type="match status" value="1"/>
</dbReference>
<feature type="domain" description="Fe2OG dioxygenase" evidence="6">
    <location>
        <begin position="236"/>
        <end position="336"/>
    </location>
</feature>
<dbReference type="SUPFAM" id="SSF51197">
    <property type="entry name" value="Clavaminate synthase-like"/>
    <property type="match status" value="1"/>
</dbReference>
<proteinExistence type="inferred from homology"/>
<dbReference type="InterPro" id="IPR044861">
    <property type="entry name" value="IPNS-like_FE2OG_OXY"/>
</dbReference>
<evidence type="ECO:0000256" key="2">
    <source>
        <dbReference type="ARBA" id="ARBA00022723"/>
    </source>
</evidence>
<keyword evidence="3" id="KW-0847">Vitamin C</keyword>
<gene>
    <name evidence="7" type="ORF">D0Y65_043368</name>
</gene>
<evidence type="ECO:0000256" key="5">
    <source>
        <dbReference type="RuleBase" id="RU003682"/>
    </source>
</evidence>
<dbReference type="InterPro" id="IPR026992">
    <property type="entry name" value="DIOX_N"/>
</dbReference>
<dbReference type="PANTHER" id="PTHR47991">
    <property type="entry name" value="OXOGLUTARATE/IRON-DEPENDENT DIOXYGENASE"/>
    <property type="match status" value="1"/>
</dbReference>
<dbReference type="GO" id="GO:0031418">
    <property type="term" value="F:L-ascorbic acid binding"/>
    <property type="evidence" value="ECO:0007669"/>
    <property type="project" value="UniProtKB-KW"/>
</dbReference>
<accession>A0A445GH90</accession>
<dbReference type="AlphaFoldDB" id="A0A445GH90"/>
<dbReference type="Gene3D" id="2.60.120.330">
    <property type="entry name" value="B-lactam Antibiotic, Isopenicillin N Synthase, Chain"/>
    <property type="match status" value="2"/>
</dbReference>
<dbReference type="GO" id="GO:0046872">
    <property type="term" value="F:metal ion binding"/>
    <property type="evidence" value="ECO:0007669"/>
    <property type="project" value="UniProtKB-KW"/>
</dbReference>
<keyword evidence="5" id="KW-0560">Oxidoreductase</keyword>
<evidence type="ECO:0000256" key="4">
    <source>
        <dbReference type="ARBA" id="ARBA00023004"/>
    </source>
</evidence>
<organism evidence="7 8">
    <name type="scientific">Glycine soja</name>
    <name type="common">Wild soybean</name>
    <dbReference type="NCBI Taxonomy" id="3848"/>
    <lineage>
        <taxon>Eukaryota</taxon>
        <taxon>Viridiplantae</taxon>
        <taxon>Streptophyta</taxon>
        <taxon>Embryophyta</taxon>
        <taxon>Tracheophyta</taxon>
        <taxon>Spermatophyta</taxon>
        <taxon>Magnoliopsida</taxon>
        <taxon>eudicotyledons</taxon>
        <taxon>Gunneridae</taxon>
        <taxon>Pentapetalae</taxon>
        <taxon>rosids</taxon>
        <taxon>fabids</taxon>
        <taxon>Fabales</taxon>
        <taxon>Fabaceae</taxon>
        <taxon>Papilionoideae</taxon>
        <taxon>50 kb inversion clade</taxon>
        <taxon>NPAAA clade</taxon>
        <taxon>indigoferoid/millettioid clade</taxon>
        <taxon>Phaseoleae</taxon>
        <taxon>Glycine</taxon>
        <taxon>Glycine subgen. Soja</taxon>
    </lineage>
</organism>
<dbReference type="Proteomes" id="UP000289340">
    <property type="component" value="Chromosome 16"/>
</dbReference>
<evidence type="ECO:0000313" key="8">
    <source>
        <dbReference type="Proteomes" id="UP000289340"/>
    </source>
</evidence>
<evidence type="ECO:0000256" key="1">
    <source>
        <dbReference type="ARBA" id="ARBA00008056"/>
    </source>
</evidence>